<evidence type="ECO:0000256" key="2">
    <source>
        <dbReference type="ARBA" id="ARBA00022679"/>
    </source>
</evidence>
<evidence type="ECO:0000313" key="3">
    <source>
        <dbReference type="EMBL" id="MCX7572149.1"/>
    </source>
</evidence>
<proteinExistence type="predicted"/>
<reference evidence="3 4" key="1">
    <citation type="submission" date="2022-11" db="EMBL/GenBank/DDBJ databases">
        <title>Study of microbial diversity in lake waters.</title>
        <authorList>
            <person name="Zhang J."/>
        </authorList>
    </citation>
    <scope>NUCLEOTIDE SEQUENCE [LARGE SCALE GENOMIC DNA]</scope>
    <source>
        <strain evidence="3 4">DT12</strain>
    </source>
</reference>
<dbReference type="GO" id="GO:0032259">
    <property type="term" value="P:methylation"/>
    <property type="evidence" value="ECO:0007669"/>
    <property type="project" value="UniProtKB-KW"/>
</dbReference>
<keyword evidence="1 3" id="KW-0489">Methyltransferase</keyword>
<dbReference type="RefSeq" id="WP_267153399.1">
    <property type="nucleotide sequence ID" value="NZ_JAPMLT010000016.1"/>
</dbReference>
<name>A0ABT3XBK9_9BACL</name>
<dbReference type="SUPFAM" id="SSF53335">
    <property type="entry name" value="S-adenosyl-L-methionine-dependent methyltransferases"/>
    <property type="match status" value="1"/>
</dbReference>
<dbReference type="Pfam" id="PF02636">
    <property type="entry name" value="Methyltransf_28"/>
    <property type="match status" value="1"/>
</dbReference>
<dbReference type="EC" id="2.1.1.-" evidence="3"/>
<dbReference type="PANTHER" id="PTHR12049">
    <property type="entry name" value="PROTEIN ARGININE METHYLTRANSFERASE NDUFAF7, MITOCHONDRIAL"/>
    <property type="match status" value="1"/>
</dbReference>
<dbReference type="PANTHER" id="PTHR12049:SF7">
    <property type="entry name" value="PROTEIN ARGININE METHYLTRANSFERASE NDUFAF7, MITOCHONDRIAL"/>
    <property type="match status" value="1"/>
</dbReference>
<dbReference type="EMBL" id="JAPMLT010000016">
    <property type="protein sequence ID" value="MCX7572149.1"/>
    <property type="molecule type" value="Genomic_DNA"/>
</dbReference>
<keyword evidence="4" id="KW-1185">Reference proteome</keyword>
<keyword evidence="2 3" id="KW-0808">Transferase</keyword>
<accession>A0ABT3XBK9</accession>
<dbReference type="Proteomes" id="UP001208017">
    <property type="component" value="Unassembled WGS sequence"/>
</dbReference>
<gene>
    <name evidence="3" type="ORF">OS242_19685</name>
</gene>
<evidence type="ECO:0000313" key="4">
    <source>
        <dbReference type="Proteomes" id="UP001208017"/>
    </source>
</evidence>
<organism evidence="3 4">
    <name type="scientific">Tumebacillus lacus</name>
    <dbReference type="NCBI Taxonomy" id="2995335"/>
    <lineage>
        <taxon>Bacteria</taxon>
        <taxon>Bacillati</taxon>
        <taxon>Bacillota</taxon>
        <taxon>Bacilli</taxon>
        <taxon>Bacillales</taxon>
        <taxon>Alicyclobacillaceae</taxon>
        <taxon>Tumebacillus</taxon>
    </lineage>
</organism>
<dbReference type="InterPro" id="IPR003788">
    <property type="entry name" value="NDUFAF7"/>
</dbReference>
<comment type="caution">
    <text evidence="3">The sequence shown here is derived from an EMBL/GenBank/DDBJ whole genome shotgun (WGS) entry which is preliminary data.</text>
</comment>
<dbReference type="Gene3D" id="3.40.50.12710">
    <property type="match status" value="1"/>
</dbReference>
<evidence type="ECO:0000256" key="1">
    <source>
        <dbReference type="ARBA" id="ARBA00022603"/>
    </source>
</evidence>
<dbReference type="InterPro" id="IPR029063">
    <property type="entry name" value="SAM-dependent_MTases_sf"/>
</dbReference>
<dbReference type="GO" id="GO:0008168">
    <property type="term" value="F:methyltransferase activity"/>
    <property type="evidence" value="ECO:0007669"/>
    <property type="project" value="UniProtKB-KW"/>
</dbReference>
<protein>
    <submittedName>
        <fullName evidence="3">SAM-dependent methyltransferase</fullName>
        <ecNumber evidence="3">2.1.1.-</ecNumber>
    </submittedName>
</protein>
<dbReference type="InterPro" id="IPR038375">
    <property type="entry name" value="NDUFAF7_sf"/>
</dbReference>
<sequence>MDEGMRIVADALAARMEDTGRLTFAEFMQTALYHPDAGYYNRPTMTIGDGGDFFTSPMVHPIFGACVARQIHQFWRLLGSPEPFTVLEMGAGVGTLAADLLKTSQQDPQYYEALRYVIVEQGPRLRKKQFAHAREQGVDQKIGWVDSLEEVQAHPKLGSFVGVIVTNELFDALPVHRLQRTEDGYGEFYIEEDGEGGYREVLGELSDPALLDLLDEETKGHLDPGDRFEVCPAAGEVIESMGRLLERGFVLTVDYGDTAPDMHLRHVRGDGVRAFYRQAPAAVLEQVGAQDLTADVDFSLLMRRGEQAGLATVGYTTQMHLLGGNGLLHKVQELQQRWFDLNADAQMQKMLGLFLPHGLGDLFKVLIQGKGIDPEAVRGRISTLTFEP</sequence>